<dbReference type="RefSeq" id="WP_072576904.1">
    <property type="nucleotide sequence ID" value="NZ_LWHB01000115.1"/>
</dbReference>
<dbReference type="EMBL" id="UHIC01000001">
    <property type="protein sequence ID" value="SUO96171.1"/>
    <property type="molecule type" value="Genomic_DNA"/>
</dbReference>
<accession>A0A380MWT4</accession>
<dbReference type="PROSITE" id="PS51257">
    <property type="entry name" value="PROKAR_LIPOPROTEIN"/>
    <property type="match status" value="1"/>
</dbReference>
<proteinExistence type="predicted"/>
<evidence type="ECO:0008006" key="4">
    <source>
        <dbReference type="Google" id="ProtNLM"/>
    </source>
</evidence>
<evidence type="ECO:0000313" key="2">
    <source>
        <dbReference type="EMBL" id="SUO96171.1"/>
    </source>
</evidence>
<keyword evidence="3" id="KW-1185">Reference proteome</keyword>
<feature type="compositionally biased region" description="Basic and acidic residues" evidence="1">
    <location>
        <begin position="130"/>
        <end position="152"/>
    </location>
</feature>
<name>A0A380MWT4_9GAMM</name>
<evidence type="ECO:0000256" key="1">
    <source>
        <dbReference type="SAM" id="MobiDB-lite"/>
    </source>
</evidence>
<organism evidence="2 3">
    <name type="scientific">Suttonella ornithocola</name>
    <dbReference type="NCBI Taxonomy" id="279832"/>
    <lineage>
        <taxon>Bacteria</taxon>
        <taxon>Pseudomonadati</taxon>
        <taxon>Pseudomonadota</taxon>
        <taxon>Gammaproteobacteria</taxon>
        <taxon>Cardiobacteriales</taxon>
        <taxon>Cardiobacteriaceae</taxon>
        <taxon>Suttonella</taxon>
    </lineage>
</organism>
<dbReference type="AlphaFoldDB" id="A0A380MWT4"/>
<feature type="region of interest" description="Disordered" evidence="1">
    <location>
        <begin position="123"/>
        <end position="152"/>
    </location>
</feature>
<evidence type="ECO:0000313" key="3">
    <source>
        <dbReference type="Proteomes" id="UP000254601"/>
    </source>
</evidence>
<gene>
    <name evidence="2" type="ORF">NCTC13337_01739</name>
</gene>
<protein>
    <recommendedName>
        <fullName evidence="4">Lipoprotein</fullName>
    </recommendedName>
</protein>
<reference evidence="2 3" key="1">
    <citation type="submission" date="2018-06" db="EMBL/GenBank/DDBJ databases">
        <authorList>
            <consortium name="Pathogen Informatics"/>
            <person name="Doyle S."/>
        </authorList>
    </citation>
    <scope>NUCLEOTIDE SEQUENCE [LARGE SCALE GENOMIC DNA]</scope>
    <source>
        <strain evidence="2 3">NCTC13337</strain>
    </source>
</reference>
<dbReference type="Proteomes" id="UP000254601">
    <property type="component" value="Unassembled WGS sequence"/>
</dbReference>
<sequence length="152" mass="17118">MKKILVMSLTCALVLQGCGEDSPKNEESKEEKKVAEKTIVKDAKYYSENVSELQPLLEECQNKLQAAKTLEALKPLQKDETCKIAYTAKLAIELGSLDKAVIRQVDGSVWKTRVVDRALQVFPSKSRSKSNNEDSKEAKLSLSDFMKEYKEE</sequence>